<sequence>MTKAVSGRHFGWNGFAFLVVLMGFCISAKAEDTDGPVKLEIVGGLDAVTQYTKLEQPFWEKEIEQRSNGRIKATIRPLDSSGLRGQEMLQLMRLGVVPFGTALAAVVAGDEPEFNALDLPILNPDMATLRKTADAFRGRLSTLLRERYDIELLGIYTYPAQVAFCVSDFSGLDDLSGRRVRTSSVGQSELMTALGAVPVQLPFAEVASALRDGVVDCAITGTLSGYEIGLDQYTTHVHAMALSWGLSFFGANVTTWQALPPADREIIRAGVADLEKRIWAQAEQDTERGLACNTGASLCGPAPARPMTLVPTSKADAERRRQLLSEVVLPRWIARCGDACAQDWNSYLAAVHDIKVGAE</sequence>
<evidence type="ECO:0000313" key="2">
    <source>
        <dbReference type="EMBL" id="MDQ0438104.1"/>
    </source>
</evidence>
<dbReference type="EMBL" id="JAUSVO010000003">
    <property type="protein sequence ID" value="MDQ0438104.1"/>
    <property type="molecule type" value="Genomic_DNA"/>
</dbReference>
<dbReference type="InterPro" id="IPR038404">
    <property type="entry name" value="TRAP_DctP_sf"/>
</dbReference>
<dbReference type="RefSeq" id="WP_266349015.1">
    <property type="nucleotide sequence ID" value="NZ_JAPKNG010000003.1"/>
</dbReference>
<evidence type="ECO:0000313" key="3">
    <source>
        <dbReference type="Proteomes" id="UP001241603"/>
    </source>
</evidence>
<comment type="caution">
    <text evidence="2">The sequence shown here is derived from an EMBL/GenBank/DDBJ whole genome shotgun (WGS) entry which is preliminary data.</text>
</comment>
<gene>
    <name evidence="2" type="ORF">QO014_002496</name>
</gene>
<keyword evidence="3" id="KW-1185">Reference proteome</keyword>
<dbReference type="PANTHER" id="PTHR33376">
    <property type="match status" value="1"/>
</dbReference>
<dbReference type="Pfam" id="PF03480">
    <property type="entry name" value="DctP"/>
    <property type="match status" value="1"/>
</dbReference>
<organism evidence="2 3">
    <name type="scientific">Kaistia dalseonensis</name>
    <dbReference type="NCBI Taxonomy" id="410840"/>
    <lineage>
        <taxon>Bacteria</taxon>
        <taxon>Pseudomonadati</taxon>
        <taxon>Pseudomonadota</taxon>
        <taxon>Alphaproteobacteria</taxon>
        <taxon>Hyphomicrobiales</taxon>
        <taxon>Kaistiaceae</taxon>
        <taxon>Kaistia</taxon>
    </lineage>
</organism>
<dbReference type="Gene3D" id="3.40.190.170">
    <property type="entry name" value="Bacterial extracellular solute-binding protein, family 7"/>
    <property type="match status" value="1"/>
</dbReference>
<protein>
    <submittedName>
        <fullName evidence="2">TRAP-type C4-dicarboxylate transport system substrate-binding protein</fullName>
    </submittedName>
</protein>
<dbReference type="NCBIfam" id="NF037995">
    <property type="entry name" value="TRAP_S1"/>
    <property type="match status" value="1"/>
</dbReference>
<evidence type="ECO:0000256" key="1">
    <source>
        <dbReference type="ARBA" id="ARBA00022729"/>
    </source>
</evidence>
<accession>A0ABU0H9C6</accession>
<keyword evidence="1" id="KW-0732">Signal</keyword>
<reference evidence="2 3" key="1">
    <citation type="submission" date="2023-07" db="EMBL/GenBank/DDBJ databases">
        <title>Genomic Encyclopedia of Type Strains, Phase IV (KMG-IV): sequencing the most valuable type-strain genomes for metagenomic binning, comparative biology and taxonomic classification.</title>
        <authorList>
            <person name="Goeker M."/>
        </authorList>
    </citation>
    <scope>NUCLEOTIDE SEQUENCE [LARGE SCALE GENOMIC DNA]</scope>
    <source>
        <strain evidence="2 3">B6-8</strain>
    </source>
</reference>
<dbReference type="CDD" id="cd13602">
    <property type="entry name" value="PBP2_TRAP_BpDctp6_7"/>
    <property type="match status" value="1"/>
</dbReference>
<dbReference type="PANTHER" id="PTHR33376:SF4">
    <property type="entry name" value="SIALIC ACID-BINDING PERIPLASMIC PROTEIN SIAP"/>
    <property type="match status" value="1"/>
</dbReference>
<dbReference type="InterPro" id="IPR018389">
    <property type="entry name" value="DctP_fam"/>
</dbReference>
<name>A0ABU0H9C6_9HYPH</name>
<dbReference type="Proteomes" id="UP001241603">
    <property type="component" value="Unassembled WGS sequence"/>
</dbReference>
<proteinExistence type="predicted"/>